<evidence type="ECO:0000256" key="7">
    <source>
        <dbReference type="ARBA" id="ARBA00022692"/>
    </source>
</evidence>
<keyword evidence="10 19" id="KW-1133">Transmembrane helix</keyword>
<comment type="similarity">
    <text evidence="4">Belongs to the NAD(P)-dependent epimerase/dehydratase family. UDP-glucuronic acid decarboxylase subfamily.</text>
</comment>
<keyword evidence="12" id="KW-0333">Golgi apparatus</keyword>
<evidence type="ECO:0000256" key="17">
    <source>
        <dbReference type="ARBA" id="ARBA00037859"/>
    </source>
</evidence>
<comment type="pathway">
    <text evidence="3">Nucleotide-sugar biosynthesis; UDP-alpha-D-xylose biosynthesis; UDP-alpha-D-xylose from UDP-alpha-D-glucuronate: step 1/1.</text>
</comment>
<evidence type="ECO:0000256" key="12">
    <source>
        <dbReference type="ARBA" id="ARBA00023034"/>
    </source>
</evidence>
<dbReference type="GO" id="GO:0048040">
    <property type="term" value="F:UDP-glucuronate decarboxylase activity"/>
    <property type="evidence" value="ECO:0007669"/>
    <property type="project" value="UniProtKB-EC"/>
</dbReference>
<dbReference type="GO" id="GO:0032580">
    <property type="term" value="C:Golgi cisterna membrane"/>
    <property type="evidence" value="ECO:0007669"/>
    <property type="project" value="UniProtKB-SubCell"/>
</dbReference>
<dbReference type="InterPro" id="IPR001509">
    <property type="entry name" value="Epimerase_deHydtase"/>
</dbReference>
<reference evidence="22" key="1">
    <citation type="submission" date="2019-12" db="UniProtKB">
        <authorList>
            <consortium name="WormBaseParasite"/>
        </authorList>
    </citation>
    <scope>IDENTIFICATION</scope>
</reference>
<dbReference type="STRING" id="70415.A0A5S6QQA8"/>
<evidence type="ECO:0000256" key="4">
    <source>
        <dbReference type="ARBA" id="ARBA00007505"/>
    </source>
</evidence>
<comment type="cofactor">
    <cofactor evidence="1">
        <name>NAD(+)</name>
        <dbReference type="ChEBI" id="CHEBI:57540"/>
    </cofactor>
</comment>
<dbReference type="EC" id="4.1.1.35" evidence="5"/>
<evidence type="ECO:0000313" key="22">
    <source>
        <dbReference type="WBParaSite" id="TMUE_2000009349.1"/>
    </source>
</evidence>
<accession>A0A5S6QQA8</accession>
<evidence type="ECO:0000313" key="21">
    <source>
        <dbReference type="Proteomes" id="UP000046395"/>
    </source>
</evidence>
<dbReference type="Proteomes" id="UP000046395">
    <property type="component" value="Unassembled WGS sequence"/>
</dbReference>
<evidence type="ECO:0000256" key="5">
    <source>
        <dbReference type="ARBA" id="ARBA00012290"/>
    </source>
</evidence>
<evidence type="ECO:0000256" key="6">
    <source>
        <dbReference type="ARBA" id="ARBA00018816"/>
    </source>
</evidence>
<evidence type="ECO:0000256" key="3">
    <source>
        <dbReference type="ARBA" id="ARBA00005100"/>
    </source>
</evidence>
<evidence type="ECO:0000256" key="1">
    <source>
        <dbReference type="ARBA" id="ARBA00001911"/>
    </source>
</evidence>
<keyword evidence="8" id="KW-0210">Decarboxylase</keyword>
<comment type="catalytic activity">
    <reaction evidence="18">
        <text>UDP-alpha-D-glucuronate + H(+) = UDP-alpha-D-xylose + CO2</text>
        <dbReference type="Rhea" id="RHEA:23916"/>
        <dbReference type="ChEBI" id="CHEBI:15378"/>
        <dbReference type="ChEBI" id="CHEBI:16526"/>
        <dbReference type="ChEBI" id="CHEBI:57632"/>
        <dbReference type="ChEBI" id="CHEBI:58052"/>
        <dbReference type="EC" id="4.1.1.35"/>
    </reaction>
    <physiologicalReaction direction="left-to-right" evidence="18">
        <dbReference type="Rhea" id="RHEA:23917"/>
    </physiologicalReaction>
</comment>
<dbReference type="CDD" id="cd05230">
    <property type="entry name" value="UGD_SDR_e"/>
    <property type="match status" value="1"/>
</dbReference>
<dbReference type="WBParaSite" id="TMUE_2000009349.1">
    <property type="protein sequence ID" value="TMUE_2000009349.1"/>
    <property type="gene ID" value="WBGene00286098"/>
</dbReference>
<proteinExistence type="inferred from homology"/>
<name>A0A5S6QQA8_TRIMR</name>
<keyword evidence="13 19" id="KW-0472">Membrane</keyword>
<dbReference type="InterPro" id="IPR036291">
    <property type="entry name" value="NAD(P)-bd_dom_sf"/>
</dbReference>
<dbReference type="FunFam" id="3.40.50.720:FF:000065">
    <property type="entry name" value="UDP-glucuronic acid decarboxylase 1"/>
    <property type="match status" value="1"/>
</dbReference>
<evidence type="ECO:0000256" key="2">
    <source>
        <dbReference type="ARBA" id="ARBA00004323"/>
    </source>
</evidence>
<dbReference type="PANTHER" id="PTHR43078">
    <property type="entry name" value="UDP-GLUCURONIC ACID DECARBOXYLASE-RELATED"/>
    <property type="match status" value="1"/>
</dbReference>
<dbReference type="InterPro" id="IPR044516">
    <property type="entry name" value="UXS-like"/>
</dbReference>
<evidence type="ECO:0000256" key="11">
    <source>
        <dbReference type="ARBA" id="ARBA00023027"/>
    </source>
</evidence>
<dbReference type="Pfam" id="PF01370">
    <property type="entry name" value="Epimerase"/>
    <property type="match status" value="1"/>
</dbReference>
<evidence type="ECO:0000259" key="20">
    <source>
        <dbReference type="Pfam" id="PF01370"/>
    </source>
</evidence>
<keyword evidence="14" id="KW-0325">Glycoprotein</keyword>
<keyword evidence="21" id="KW-1185">Reference proteome</keyword>
<evidence type="ECO:0000256" key="10">
    <source>
        <dbReference type="ARBA" id="ARBA00022989"/>
    </source>
</evidence>
<dbReference type="SUPFAM" id="SSF51735">
    <property type="entry name" value="NAD(P)-binding Rossmann-fold domains"/>
    <property type="match status" value="1"/>
</dbReference>
<keyword evidence="9" id="KW-0735">Signal-anchor</keyword>
<dbReference type="PANTHER" id="PTHR43078:SF6">
    <property type="entry name" value="UDP-GLUCURONIC ACID DECARBOXYLASE 1"/>
    <property type="match status" value="1"/>
</dbReference>
<comment type="subcellular location">
    <subcellularLocation>
        <location evidence="2">Golgi apparatus membrane</location>
        <topology evidence="2">Single-pass type II membrane protein</topology>
    </subcellularLocation>
    <subcellularLocation>
        <location evidence="17">Golgi apparatus</location>
        <location evidence="17">Golgi stack membrane</location>
    </subcellularLocation>
</comment>
<dbReference type="GO" id="GO:0000139">
    <property type="term" value="C:Golgi membrane"/>
    <property type="evidence" value="ECO:0007669"/>
    <property type="project" value="UniProtKB-SubCell"/>
</dbReference>
<dbReference type="Gene3D" id="3.40.50.720">
    <property type="entry name" value="NAD(P)-binding Rossmann-like Domain"/>
    <property type="match status" value="2"/>
</dbReference>
<dbReference type="AlphaFoldDB" id="A0A5S6QQA8"/>
<evidence type="ECO:0000256" key="19">
    <source>
        <dbReference type="SAM" id="Phobius"/>
    </source>
</evidence>
<evidence type="ECO:0000256" key="8">
    <source>
        <dbReference type="ARBA" id="ARBA00022793"/>
    </source>
</evidence>
<feature type="domain" description="NAD-dependent epimerase/dehydratase" evidence="20">
    <location>
        <begin position="137"/>
        <end position="337"/>
    </location>
</feature>
<evidence type="ECO:0000256" key="9">
    <source>
        <dbReference type="ARBA" id="ARBA00022968"/>
    </source>
</evidence>
<feature type="transmembrane region" description="Helical" evidence="19">
    <location>
        <begin position="7"/>
        <end position="27"/>
    </location>
</feature>
<evidence type="ECO:0000256" key="13">
    <source>
        <dbReference type="ARBA" id="ARBA00023136"/>
    </source>
</evidence>
<keyword evidence="15" id="KW-0456">Lyase</keyword>
<evidence type="ECO:0000256" key="15">
    <source>
        <dbReference type="ARBA" id="ARBA00023239"/>
    </source>
</evidence>
<evidence type="ECO:0000256" key="18">
    <source>
        <dbReference type="ARBA" id="ARBA00049410"/>
    </source>
</evidence>
<evidence type="ECO:0000256" key="14">
    <source>
        <dbReference type="ARBA" id="ARBA00023180"/>
    </source>
</evidence>
<keyword evidence="7 19" id="KW-0812">Transmembrane</keyword>
<protein>
    <recommendedName>
        <fullName evidence="6">UDP-glucuronic acid decarboxylase 1</fullName>
        <ecNumber evidence="5">4.1.1.35</ecNumber>
    </recommendedName>
    <alternativeName>
        <fullName evidence="16">UDP-glucuronate decarboxylase 1</fullName>
    </alternativeName>
</protein>
<dbReference type="GO" id="GO:0042732">
    <property type="term" value="P:D-xylose metabolic process"/>
    <property type="evidence" value="ECO:0007669"/>
    <property type="project" value="InterPro"/>
</dbReference>
<evidence type="ECO:0000256" key="16">
    <source>
        <dbReference type="ARBA" id="ARBA00031585"/>
    </source>
</evidence>
<sequence>MKVHDQFRIFAACLGGSLSLIFFIYVGDVFSQLNDDPTSLFLFTNTYGNKEGIPSTAKFKSNVDAPKSEQLSQKPLVNPTEELVSVKRTLQSQSIQLEQFKKILDDLGLTKQRNQEDLRVGRRPNVKYRPPYERQRILVTGGSGFVGSHLIDRLMTEGHEVICLDNYFTGKKENIQQWLGHPNFELLRHDIVNPVYLEVDRIYHLASPASPPHYMFNPVKTIKTNTMGTINVLVYGDPVEHPQSESYWGNVNPIGPRSCYDEGKRVAEALMVAYHKQEHVDIRIARIFNTFGPRMSMNDGRVVSNFISQALQNHSITVYGTGNHTRSFQYISDLVDGNPEERTILEFARIVQNATGCNCEIVFHASAIDDPRQRRPDISRAWSLLKWKPKVSLEDGLKMTIGYFKEMLFRRAELVDQPTLVH</sequence>
<dbReference type="GO" id="GO:0070403">
    <property type="term" value="F:NAD+ binding"/>
    <property type="evidence" value="ECO:0007669"/>
    <property type="project" value="InterPro"/>
</dbReference>
<organism evidence="21 22">
    <name type="scientific">Trichuris muris</name>
    <name type="common">Mouse whipworm</name>
    <dbReference type="NCBI Taxonomy" id="70415"/>
    <lineage>
        <taxon>Eukaryota</taxon>
        <taxon>Metazoa</taxon>
        <taxon>Ecdysozoa</taxon>
        <taxon>Nematoda</taxon>
        <taxon>Enoplea</taxon>
        <taxon>Dorylaimia</taxon>
        <taxon>Trichinellida</taxon>
        <taxon>Trichuridae</taxon>
        <taxon>Trichuris</taxon>
    </lineage>
</organism>
<keyword evidence="11" id="KW-0520">NAD</keyword>